<gene>
    <name evidence="5" type="ORF">N0V93_006973</name>
</gene>
<evidence type="ECO:0000313" key="5">
    <source>
        <dbReference type="EMBL" id="KAJ4389503.1"/>
    </source>
</evidence>
<evidence type="ECO:0008006" key="7">
    <source>
        <dbReference type="Google" id="ProtNLM"/>
    </source>
</evidence>
<keyword evidence="6" id="KW-1185">Reference proteome</keyword>
<dbReference type="PRINTS" id="PR00080">
    <property type="entry name" value="SDRFAMILY"/>
</dbReference>
<evidence type="ECO:0000256" key="2">
    <source>
        <dbReference type="ARBA" id="ARBA00022857"/>
    </source>
</evidence>
<sequence length="281" mass="30677">MSVRTAYLTGGAHGIGLAVTERLVARGIKVAIADLDLDRAKEVAATLNAQQNADLVSSYQVDVSNWESQRQAFTKAVEDLGRIDLVFPIAGIGENRSWLPKDPHSTEFTKPDLTIIDVNLTGFLYTSSIAIQQMRKQAVDEYGFRGKILAAASICGFYCASTIPVYTASKHGVVGFVRSYGKHLPEEGIALNAVCPNVVRTGINDTSFYNILDQRGLLTDIRDVVNAFESFVDNNMSGECAEVGPNGGFTIKSPTEYLDRESEEVVKYIAEGHRHLHSSTK</sequence>
<dbReference type="SUPFAM" id="SSF51735">
    <property type="entry name" value="NAD(P)-binding Rossmann-fold domains"/>
    <property type="match status" value="1"/>
</dbReference>
<proteinExistence type="inferred from homology"/>
<dbReference type="InterPro" id="IPR020904">
    <property type="entry name" value="Sc_DH/Rdtase_CS"/>
</dbReference>
<dbReference type="AlphaFoldDB" id="A0A9W8YSQ4"/>
<organism evidence="5 6">
    <name type="scientific">Gnomoniopsis smithogilvyi</name>
    <dbReference type="NCBI Taxonomy" id="1191159"/>
    <lineage>
        <taxon>Eukaryota</taxon>
        <taxon>Fungi</taxon>
        <taxon>Dikarya</taxon>
        <taxon>Ascomycota</taxon>
        <taxon>Pezizomycotina</taxon>
        <taxon>Sordariomycetes</taxon>
        <taxon>Sordariomycetidae</taxon>
        <taxon>Diaporthales</taxon>
        <taxon>Gnomoniaceae</taxon>
        <taxon>Gnomoniopsis</taxon>
    </lineage>
</organism>
<dbReference type="GO" id="GO:0005737">
    <property type="term" value="C:cytoplasm"/>
    <property type="evidence" value="ECO:0007669"/>
    <property type="project" value="TreeGrafter"/>
</dbReference>
<dbReference type="InterPro" id="IPR002347">
    <property type="entry name" value="SDR_fam"/>
</dbReference>
<reference evidence="5" key="1">
    <citation type="submission" date="2022-10" db="EMBL/GenBank/DDBJ databases">
        <title>Tapping the CABI collections for fungal endophytes: first genome assemblies for Collariella, Neodidymelliopsis, Ascochyta clinopodiicola, Didymella pomorum, Didymosphaeria variabile, Neocosmospora piperis and Neocucurbitaria cava.</title>
        <authorList>
            <person name="Hill R."/>
        </authorList>
    </citation>
    <scope>NUCLEOTIDE SEQUENCE</scope>
    <source>
        <strain evidence="5">IMI 355082</strain>
    </source>
</reference>
<dbReference type="Gene3D" id="3.40.50.720">
    <property type="entry name" value="NAD(P)-binding Rossmann-like Domain"/>
    <property type="match status" value="1"/>
</dbReference>
<dbReference type="OrthoDB" id="37659at2759"/>
<dbReference type="GO" id="GO:0016616">
    <property type="term" value="F:oxidoreductase activity, acting on the CH-OH group of donors, NAD or NADP as acceptor"/>
    <property type="evidence" value="ECO:0007669"/>
    <property type="project" value="TreeGrafter"/>
</dbReference>
<protein>
    <recommendedName>
        <fullName evidence="7">NAD(P)-binding protein</fullName>
    </recommendedName>
</protein>
<keyword evidence="2" id="KW-0521">NADP</keyword>
<dbReference type="Pfam" id="PF00106">
    <property type="entry name" value="adh_short"/>
    <property type="match status" value="1"/>
</dbReference>
<comment type="similarity">
    <text evidence="1 4">Belongs to the short-chain dehydrogenases/reductases (SDR) family.</text>
</comment>
<evidence type="ECO:0000256" key="4">
    <source>
        <dbReference type="RuleBase" id="RU000363"/>
    </source>
</evidence>
<name>A0A9W8YSQ4_9PEZI</name>
<dbReference type="PANTHER" id="PTHR44229:SF4">
    <property type="entry name" value="15-HYDROXYPROSTAGLANDIN DEHYDROGENASE [NAD(+)]"/>
    <property type="match status" value="1"/>
</dbReference>
<dbReference type="PROSITE" id="PS00061">
    <property type="entry name" value="ADH_SHORT"/>
    <property type="match status" value="1"/>
</dbReference>
<comment type="caution">
    <text evidence="5">The sequence shown here is derived from an EMBL/GenBank/DDBJ whole genome shotgun (WGS) entry which is preliminary data.</text>
</comment>
<dbReference type="EMBL" id="JAPEVB010000004">
    <property type="protein sequence ID" value="KAJ4389503.1"/>
    <property type="molecule type" value="Genomic_DNA"/>
</dbReference>
<evidence type="ECO:0000256" key="3">
    <source>
        <dbReference type="ARBA" id="ARBA00023002"/>
    </source>
</evidence>
<accession>A0A9W8YSQ4</accession>
<dbReference type="PANTHER" id="PTHR44229">
    <property type="entry name" value="15-HYDROXYPROSTAGLANDIN DEHYDROGENASE [NAD(+)]"/>
    <property type="match status" value="1"/>
</dbReference>
<dbReference type="PRINTS" id="PR00081">
    <property type="entry name" value="GDHRDH"/>
</dbReference>
<evidence type="ECO:0000313" key="6">
    <source>
        <dbReference type="Proteomes" id="UP001140453"/>
    </source>
</evidence>
<evidence type="ECO:0000256" key="1">
    <source>
        <dbReference type="ARBA" id="ARBA00006484"/>
    </source>
</evidence>
<dbReference type="Proteomes" id="UP001140453">
    <property type="component" value="Unassembled WGS sequence"/>
</dbReference>
<dbReference type="InterPro" id="IPR036291">
    <property type="entry name" value="NAD(P)-bd_dom_sf"/>
</dbReference>
<keyword evidence="3" id="KW-0560">Oxidoreductase</keyword>